<dbReference type="AlphaFoldDB" id="E1LK08"/>
<dbReference type="Proteomes" id="UP000004966">
    <property type="component" value="Unassembled WGS sequence"/>
</dbReference>
<dbReference type="EMBL" id="AEDU01000006">
    <property type="protein sequence ID" value="EFN99390.1"/>
    <property type="molecule type" value="Genomic_DNA"/>
</dbReference>
<sequence>MRSFFRFLLATKAMKSSISKTSGTYPDTDFHWFLGFLSD</sequence>
<organism evidence="1 2">
    <name type="scientific">Streptococcus mitis SK564</name>
    <dbReference type="NCBI Taxonomy" id="585203"/>
    <lineage>
        <taxon>Bacteria</taxon>
        <taxon>Bacillati</taxon>
        <taxon>Bacillota</taxon>
        <taxon>Bacilli</taxon>
        <taxon>Lactobacillales</taxon>
        <taxon>Streptococcaceae</taxon>
        <taxon>Streptococcus</taxon>
        <taxon>Streptococcus mitis group</taxon>
    </lineage>
</organism>
<reference evidence="1 2" key="1">
    <citation type="submission" date="2010-09" db="EMBL/GenBank/DDBJ databases">
        <authorList>
            <person name="Daugherty S.C."/>
            <person name="Tallon L.J."/>
            <person name="Jones K.M."/>
            <person name="Liu X."/>
            <person name="Kilian M."/>
            <person name="Tettelin H."/>
        </authorList>
    </citation>
    <scope>NUCLEOTIDE SEQUENCE [LARGE SCALE GENOMIC DNA]</scope>
    <source>
        <strain evidence="1 2">SK564</strain>
    </source>
</reference>
<evidence type="ECO:0000313" key="2">
    <source>
        <dbReference type="Proteomes" id="UP000004966"/>
    </source>
</evidence>
<evidence type="ECO:0000313" key="1">
    <source>
        <dbReference type="EMBL" id="EFN99390.1"/>
    </source>
</evidence>
<accession>E1LK08</accession>
<protein>
    <submittedName>
        <fullName evidence="1">Uncharacterized protein</fullName>
    </submittedName>
</protein>
<gene>
    <name evidence="1" type="ORF">SMSK564_0183</name>
</gene>
<comment type="caution">
    <text evidence="1">The sequence shown here is derived from an EMBL/GenBank/DDBJ whole genome shotgun (WGS) entry which is preliminary data.</text>
</comment>
<proteinExistence type="predicted"/>
<name>E1LK08_STRMT</name>